<accession>A0A644WBR5</accession>
<reference evidence="3" key="1">
    <citation type="submission" date="2019-08" db="EMBL/GenBank/DDBJ databases">
        <authorList>
            <person name="Kucharzyk K."/>
            <person name="Murdoch R.W."/>
            <person name="Higgins S."/>
            <person name="Loffler F."/>
        </authorList>
    </citation>
    <scope>NUCLEOTIDE SEQUENCE</scope>
</reference>
<proteinExistence type="predicted"/>
<dbReference type="AlphaFoldDB" id="A0A644WBR5"/>
<protein>
    <recommendedName>
        <fullName evidence="2">LysM domain-containing protein</fullName>
    </recommendedName>
</protein>
<dbReference type="InterPro" id="IPR018392">
    <property type="entry name" value="LysM"/>
</dbReference>
<dbReference type="SMART" id="SM00257">
    <property type="entry name" value="LysM"/>
    <property type="match status" value="2"/>
</dbReference>
<name>A0A644WBR5_9ZZZZ</name>
<organism evidence="3">
    <name type="scientific">bioreactor metagenome</name>
    <dbReference type="NCBI Taxonomy" id="1076179"/>
    <lineage>
        <taxon>unclassified sequences</taxon>
        <taxon>metagenomes</taxon>
        <taxon>ecological metagenomes</taxon>
    </lineage>
</organism>
<dbReference type="PANTHER" id="PTHR33734:SF22">
    <property type="entry name" value="MEMBRANE-BOUND LYTIC MUREIN TRANSGLYCOSYLASE D"/>
    <property type="match status" value="1"/>
</dbReference>
<dbReference type="PANTHER" id="PTHR33734">
    <property type="entry name" value="LYSM DOMAIN-CONTAINING GPI-ANCHORED PROTEIN 2"/>
    <property type="match status" value="1"/>
</dbReference>
<evidence type="ECO:0000256" key="1">
    <source>
        <dbReference type="SAM" id="MobiDB-lite"/>
    </source>
</evidence>
<dbReference type="SUPFAM" id="SSF54106">
    <property type="entry name" value="LysM domain"/>
    <property type="match status" value="2"/>
</dbReference>
<feature type="compositionally biased region" description="Low complexity" evidence="1">
    <location>
        <begin position="86"/>
        <end position="113"/>
    </location>
</feature>
<dbReference type="CDD" id="cd00118">
    <property type="entry name" value="LysM"/>
    <property type="match status" value="2"/>
</dbReference>
<evidence type="ECO:0000259" key="2">
    <source>
        <dbReference type="PROSITE" id="PS51782"/>
    </source>
</evidence>
<dbReference type="PROSITE" id="PS51782">
    <property type="entry name" value="LYSM"/>
    <property type="match status" value="2"/>
</dbReference>
<dbReference type="EMBL" id="VSSQ01000785">
    <property type="protein sequence ID" value="MPM01265.1"/>
    <property type="molecule type" value="Genomic_DNA"/>
</dbReference>
<dbReference type="Pfam" id="PF01476">
    <property type="entry name" value="LysM"/>
    <property type="match status" value="2"/>
</dbReference>
<feature type="domain" description="LysM" evidence="2">
    <location>
        <begin position="113"/>
        <end position="156"/>
    </location>
</feature>
<feature type="region of interest" description="Disordered" evidence="1">
    <location>
        <begin position="85"/>
        <end position="115"/>
    </location>
</feature>
<gene>
    <name evidence="3" type="ORF">SDC9_47504</name>
</gene>
<comment type="caution">
    <text evidence="3">The sequence shown here is derived from an EMBL/GenBank/DDBJ whole genome shotgun (WGS) entry which is preliminary data.</text>
</comment>
<feature type="domain" description="LysM" evidence="2">
    <location>
        <begin position="178"/>
        <end position="221"/>
    </location>
</feature>
<evidence type="ECO:0000313" key="3">
    <source>
        <dbReference type="EMBL" id="MPM01265.1"/>
    </source>
</evidence>
<dbReference type="InterPro" id="IPR036779">
    <property type="entry name" value="LysM_dom_sf"/>
</dbReference>
<dbReference type="Gene3D" id="3.10.350.10">
    <property type="entry name" value="LysM domain"/>
    <property type="match status" value="2"/>
</dbReference>
<sequence>MDWDIDTVSVTETMSFSYFSSFVGIDDAEMTFLNPQYIKKIIPGTKTNPCAIRLPQKYVLTFVEKEPVMYDSLHKVATADSALIANNNPSSTQTTHTQTQTQTQTTNTSGTKNYHTVKSGETLGTIASMYGTTTSSIQAWNNMSSTVIYPGQKLIVYGKSATTNNTVSGTNNGSLKTIYYTVKQGDTLWKIANANGVSVDAIKKANNLTSDNLYVGQKLKIHKNSRQL</sequence>